<proteinExistence type="inferred from homology"/>
<dbReference type="Pfam" id="PF18055">
    <property type="entry name" value="RPN6_N"/>
    <property type="match status" value="1"/>
</dbReference>
<dbReference type="OrthoDB" id="1418352at2759"/>
<evidence type="ECO:0000313" key="6">
    <source>
        <dbReference type="Proteomes" id="UP000054217"/>
    </source>
</evidence>
<evidence type="ECO:0000313" key="5">
    <source>
        <dbReference type="EMBL" id="KIO04293.1"/>
    </source>
</evidence>
<dbReference type="Pfam" id="PF01399">
    <property type="entry name" value="PCI"/>
    <property type="match status" value="1"/>
</dbReference>
<feature type="region of interest" description="Disordered" evidence="3">
    <location>
        <begin position="1"/>
        <end position="29"/>
    </location>
</feature>
<dbReference type="SUPFAM" id="SSF48452">
    <property type="entry name" value="TPR-like"/>
    <property type="match status" value="1"/>
</dbReference>
<feature type="compositionally biased region" description="Basic residues" evidence="3">
    <location>
        <begin position="1"/>
        <end position="11"/>
    </location>
</feature>
<dbReference type="InterPro" id="IPR036390">
    <property type="entry name" value="WH_DNA-bd_sf"/>
</dbReference>
<dbReference type="SMART" id="SM00088">
    <property type="entry name" value="PINT"/>
    <property type="match status" value="1"/>
</dbReference>
<name>A0A0C3J5F1_PISTI</name>
<gene>
    <name evidence="5" type="ORF">M404DRAFT_558080</name>
</gene>
<dbReference type="InterPro" id="IPR011990">
    <property type="entry name" value="TPR-like_helical_dom_sf"/>
</dbReference>
<dbReference type="Pfam" id="PF18503">
    <property type="entry name" value="RPN6_C_helix"/>
    <property type="match status" value="1"/>
</dbReference>
<dbReference type="HOGENOM" id="CLU_029573_2_1_1"/>
<protein>
    <recommendedName>
        <fullName evidence="4">PCI domain-containing protein</fullName>
    </recommendedName>
</protein>
<dbReference type="InParanoid" id="A0A0C3J5F1"/>
<dbReference type="Gene3D" id="1.25.40.570">
    <property type="match status" value="1"/>
</dbReference>
<sequence>MPTQHGQKRFTSKFSSHQVSSPSNVERDQVLRDQENAMIKLAELYRDQRNAQGLAEVITLSRSFMSSTAKAKTAKLIRTLLNYFNDIPNSRQTQIDVLLDNIDWSKREKRIFLKHSLEIRLVSLQLEASQFKAALTRIDTLLTELKKLDDKMILTEVHLLESRVYRGIGNLVKAKAALTSARTAANSIYCPPHLQAALDLQSGILHAEDKDYTTAYSYFYETFENMSSQDDPSALNALKYMLLCKVMLNLPEDVTTLLSIKLAVKYAQLREIECMRAIALAHQNRNLAEFEKVLRDYKDELSSDPTIRSHLAALYDTLLEQNLLRIIEPYSVVEIDYVAKQVGQGRQDVEAKLSQMILDKVFYGVLDQGKGRLLVFDEPEVDDTYGAAIDTLEQVGKVVESLYAKTVKIA</sequence>
<accession>A0A0C3J5F1</accession>
<evidence type="ECO:0000256" key="2">
    <source>
        <dbReference type="ARBA" id="ARBA00022942"/>
    </source>
</evidence>
<keyword evidence="6" id="KW-1185">Reference proteome</keyword>
<dbReference type="STRING" id="870435.A0A0C3J5F1"/>
<dbReference type="PANTHER" id="PTHR10678">
    <property type="entry name" value="26S PROTEASOME NON-ATPASE REGULATORY SUBUNIT 11/COP9 SIGNALOSOME COMPLEX SUBUNIT 2"/>
    <property type="match status" value="1"/>
</dbReference>
<feature type="compositionally biased region" description="Polar residues" evidence="3">
    <location>
        <begin position="12"/>
        <end position="24"/>
    </location>
</feature>
<dbReference type="Proteomes" id="UP000054217">
    <property type="component" value="Unassembled WGS sequence"/>
</dbReference>
<dbReference type="InterPro" id="IPR040780">
    <property type="entry name" value="Rpn6_C_helix"/>
</dbReference>
<evidence type="ECO:0000256" key="1">
    <source>
        <dbReference type="ARBA" id="ARBA00007454"/>
    </source>
</evidence>
<dbReference type="AlphaFoldDB" id="A0A0C3J5F1"/>
<dbReference type="InterPro" id="IPR040773">
    <property type="entry name" value="Rpn6_N"/>
</dbReference>
<organism evidence="5 6">
    <name type="scientific">Pisolithus tinctorius Marx 270</name>
    <dbReference type="NCBI Taxonomy" id="870435"/>
    <lineage>
        <taxon>Eukaryota</taxon>
        <taxon>Fungi</taxon>
        <taxon>Dikarya</taxon>
        <taxon>Basidiomycota</taxon>
        <taxon>Agaricomycotina</taxon>
        <taxon>Agaricomycetes</taxon>
        <taxon>Agaricomycetidae</taxon>
        <taxon>Boletales</taxon>
        <taxon>Sclerodermatineae</taxon>
        <taxon>Pisolithaceae</taxon>
        <taxon>Pisolithus</taxon>
    </lineage>
</organism>
<evidence type="ECO:0000256" key="3">
    <source>
        <dbReference type="SAM" id="MobiDB-lite"/>
    </source>
</evidence>
<dbReference type="SMART" id="SM00753">
    <property type="entry name" value="PAM"/>
    <property type="match status" value="1"/>
</dbReference>
<dbReference type="InterPro" id="IPR050871">
    <property type="entry name" value="26S_Proteasome/COP9_Components"/>
</dbReference>
<dbReference type="PROSITE" id="PS50250">
    <property type="entry name" value="PCI"/>
    <property type="match status" value="1"/>
</dbReference>
<dbReference type="GO" id="GO:0000502">
    <property type="term" value="C:proteasome complex"/>
    <property type="evidence" value="ECO:0007669"/>
    <property type="project" value="UniProtKB-KW"/>
</dbReference>
<comment type="similarity">
    <text evidence="1">Belongs to the proteasome subunit S9 family.</text>
</comment>
<dbReference type="FunCoup" id="A0A0C3J5F1">
    <property type="interactions" value="626"/>
</dbReference>
<dbReference type="EMBL" id="KN831972">
    <property type="protein sequence ID" value="KIO04293.1"/>
    <property type="molecule type" value="Genomic_DNA"/>
</dbReference>
<keyword evidence="2" id="KW-0647">Proteasome</keyword>
<dbReference type="InterPro" id="IPR000717">
    <property type="entry name" value="PCI_dom"/>
</dbReference>
<feature type="domain" description="PCI" evidence="4">
    <location>
        <begin position="208"/>
        <end position="380"/>
    </location>
</feature>
<evidence type="ECO:0000259" key="4">
    <source>
        <dbReference type="PROSITE" id="PS50250"/>
    </source>
</evidence>
<reference evidence="5 6" key="1">
    <citation type="submission" date="2014-04" db="EMBL/GenBank/DDBJ databases">
        <authorList>
            <consortium name="DOE Joint Genome Institute"/>
            <person name="Kuo A."/>
            <person name="Kohler A."/>
            <person name="Costa M.D."/>
            <person name="Nagy L.G."/>
            <person name="Floudas D."/>
            <person name="Copeland A."/>
            <person name="Barry K.W."/>
            <person name="Cichocki N."/>
            <person name="Veneault-Fourrey C."/>
            <person name="LaButti K."/>
            <person name="Lindquist E.A."/>
            <person name="Lipzen A."/>
            <person name="Lundell T."/>
            <person name="Morin E."/>
            <person name="Murat C."/>
            <person name="Sun H."/>
            <person name="Tunlid A."/>
            <person name="Henrissat B."/>
            <person name="Grigoriev I.V."/>
            <person name="Hibbett D.S."/>
            <person name="Martin F."/>
            <person name="Nordberg H.P."/>
            <person name="Cantor M.N."/>
            <person name="Hua S.X."/>
        </authorList>
    </citation>
    <scope>NUCLEOTIDE SEQUENCE [LARGE SCALE GENOMIC DNA]</scope>
    <source>
        <strain evidence="5 6">Marx 270</strain>
    </source>
</reference>
<reference evidence="6" key="2">
    <citation type="submission" date="2015-01" db="EMBL/GenBank/DDBJ databases">
        <title>Evolutionary Origins and Diversification of the Mycorrhizal Mutualists.</title>
        <authorList>
            <consortium name="DOE Joint Genome Institute"/>
            <consortium name="Mycorrhizal Genomics Consortium"/>
            <person name="Kohler A."/>
            <person name="Kuo A."/>
            <person name="Nagy L.G."/>
            <person name="Floudas D."/>
            <person name="Copeland A."/>
            <person name="Barry K.W."/>
            <person name="Cichocki N."/>
            <person name="Veneault-Fourrey C."/>
            <person name="LaButti K."/>
            <person name="Lindquist E.A."/>
            <person name="Lipzen A."/>
            <person name="Lundell T."/>
            <person name="Morin E."/>
            <person name="Murat C."/>
            <person name="Riley R."/>
            <person name="Ohm R."/>
            <person name="Sun H."/>
            <person name="Tunlid A."/>
            <person name="Henrissat B."/>
            <person name="Grigoriev I.V."/>
            <person name="Hibbett D.S."/>
            <person name="Martin F."/>
        </authorList>
    </citation>
    <scope>NUCLEOTIDE SEQUENCE [LARGE SCALE GENOMIC DNA]</scope>
    <source>
        <strain evidence="6">Marx 270</strain>
    </source>
</reference>
<dbReference type="SUPFAM" id="SSF46785">
    <property type="entry name" value="Winged helix' DNA-binding domain"/>
    <property type="match status" value="1"/>
</dbReference>